<dbReference type="AlphaFoldDB" id="A0A921TER2"/>
<comment type="caution">
    <text evidence="2">The sequence shown here is derived from an EMBL/GenBank/DDBJ whole genome shotgun (WGS) entry which is preliminary data.</text>
</comment>
<dbReference type="Gene3D" id="2.170.150.40">
    <property type="entry name" value="Domain of unknown function (DUF427)"/>
    <property type="match status" value="1"/>
</dbReference>
<dbReference type="InterPro" id="IPR038694">
    <property type="entry name" value="DUF427_sf"/>
</dbReference>
<dbReference type="PANTHER" id="PTHR34310:SF9">
    <property type="entry name" value="BLR5716 PROTEIN"/>
    <property type="match status" value="1"/>
</dbReference>
<organism evidence="2 3">
    <name type="scientific">Profundibacterium mesophilum KAUST100406-0324</name>
    <dbReference type="NCBI Taxonomy" id="1037889"/>
    <lineage>
        <taxon>Bacteria</taxon>
        <taxon>Pseudomonadati</taxon>
        <taxon>Pseudomonadota</taxon>
        <taxon>Alphaproteobacteria</taxon>
        <taxon>Rhodobacterales</taxon>
        <taxon>Roseobacteraceae</taxon>
        <taxon>Profundibacterium</taxon>
    </lineage>
</organism>
<accession>A0A921TER2</accession>
<sequence length="116" mass="12569">MSVMSDHIVIEEAGGTWVVRAGGAVIGESSNALVLREGDLSDVIYFPKDDIATAFLDPTDHESHCPHKGDASYYDIQTKSVSLKNAAWSYESPSQDVARIAGHIAFYPDKATVEQV</sequence>
<keyword evidence="3" id="KW-1185">Reference proteome</keyword>
<feature type="domain" description="DUF427" evidence="1">
    <location>
        <begin position="18"/>
        <end position="109"/>
    </location>
</feature>
<evidence type="ECO:0000313" key="3">
    <source>
        <dbReference type="Proteomes" id="UP000698242"/>
    </source>
</evidence>
<gene>
    <name evidence="2" type="ORF">PMES_00071</name>
</gene>
<evidence type="ECO:0000259" key="1">
    <source>
        <dbReference type="Pfam" id="PF04248"/>
    </source>
</evidence>
<reference evidence="2" key="1">
    <citation type="submission" date="2013-03" db="EMBL/GenBank/DDBJ databases">
        <title>Genome Sequence of the Profundibacterium mesophilum strain KAUST100406-0324T from Red Sea, a novel genus in the family Rhodobacteraceae.</title>
        <authorList>
            <person name="Essack M."/>
            <person name="Alam I."/>
            <person name="Lafi F."/>
            <person name="Alawi W."/>
            <person name="Kamanu F."/>
            <person name="Al-Suwailem A."/>
            <person name="Lee O.O."/>
            <person name="Xu Y."/>
            <person name="Bajic V."/>
            <person name="Qian P.-Y."/>
            <person name="Archer J."/>
        </authorList>
    </citation>
    <scope>NUCLEOTIDE SEQUENCE</scope>
    <source>
        <strain evidence="2">KAUST100406-0324</strain>
    </source>
</reference>
<protein>
    <recommendedName>
        <fullName evidence="1">DUF427 domain-containing protein</fullName>
    </recommendedName>
</protein>
<name>A0A921TER2_9RHOB</name>
<dbReference type="EMBL" id="APKE01000001">
    <property type="protein sequence ID" value="KAF0677566.1"/>
    <property type="molecule type" value="Genomic_DNA"/>
</dbReference>
<dbReference type="Pfam" id="PF04248">
    <property type="entry name" value="NTP_transf_9"/>
    <property type="match status" value="1"/>
</dbReference>
<dbReference type="Proteomes" id="UP000698242">
    <property type="component" value="Unassembled WGS sequence"/>
</dbReference>
<dbReference type="PANTHER" id="PTHR34310">
    <property type="entry name" value="DUF427 DOMAIN PROTEIN (AFU_ORTHOLOGUE AFUA_3G02220)"/>
    <property type="match status" value="1"/>
</dbReference>
<dbReference type="InterPro" id="IPR007361">
    <property type="entry name" value="DUF427"/>
</dbReference>
<proteinExistence type="predicted"/>
<evidence type="ECO:0000313" key="2">
    <source>
        <dbReference type="EMBL" id="KAF0677566.1"/>
    </source>
</evidence>